<dbReference type="PANTHER" id="PTHR42791:SF14">
    <property type="entry name" value="N-ACETYLTRANSFERASE DOMAIN-CONTAINING PROTEIN"/>
    <property type="match status" value="1"/>
</dbReference>
<accession>A0A4S9XPU8</accession>
<sequence length="230" mass="25708">MAFEITPMRDDEIDVYNKVCWDAFTSVPDSLALLLYPGGYTEAVQKYMRINTIDSLSDKSTSYIFVRDINTKQVLAVACWSFQTTDLTIQELLDKEEKARKERAEQEPIPGVDSAVMNDFRETATRLQRENLGGKAHALLKVLATHPDAQRRGAGAAALKWGLKKADELGVPAYLEASRVGRPLYAKHGFKEVSICWSSVVSSTPKLILWSVRFVNCRSTLVSMATRVMA</sequence>
<feature type="domain" description="N-acetyltransferase" evidence="1">
    <location>
        <begin position="64"/>
        <end position="215"/>
    </location>
</feature>
<dbReference type="SUPFAM" id="SSF55729">
    <property type="entry name" value="Acyl-CoA N-acyltransferases (Nat)"/>
    <property type="match status" value="1"/>
</dbReference>
<dbReference type="Proteomes" id="UP000310039">
    <property type="component" value="Unassembled WGS sequence"/>
</dbReference>
<evidence type="ECO:0000259" key="1">
    <source>
        <dbReference type="PROSITE" id="PS51186"/>
    </source>
</evidence>
<dbReference type="Pfam" id="PF00583">
    <property type="entry name" value="Acetyltransf_1"/>
    <property type="match status" value="1"/>
</dbReference>
<dbReference type="PROSITE" id="PS51186">
    <property type="entry name" value="GNAT"/>
    <property type="match status" value="1"/>
</dbReference>
<dbReference type="InterPro" id="IPR000182">
    <property type="entry name" value="GNAT_dom"/>
</dbReference>
<dbReference type="Gene3D" id="3.40.630.30">
    <property type="match status" value="1"/>
</dbReference>
<reference evidence="2 3" key="1">
    <citation type="submission" date="2018-10" db="EMBL/GenBank/DDBJ databases">
        <title>Fifty Aureobasidium pullulans genomes reveal a recombining polyextremotolerant generalist.</title>
        <authorList>
            <person name="Gostincar C."/>
            <person name="Turk M."/>
            <person name="Zajc J."/>
            <person name="Gunde-Cimerman N."/>
        </authorList>
    </citation>
    <scope>NUCLEOTIDE SEQUENCE [LARGE SCALE GENOMIC DNA]</scope>
    <source>
        <strain evidence="2 3">EXF-3403</strain>
    </source>
</reference>
<evidence type="ECO:0000313" key="2">
    <source>
        <dbReference type="EMBL" id="THZ80114.1"/>
    </source>
</evidence>
<dbReference type="InterPro" id="IPR016181">
    <property type="entry name" value="Acyl_CoA_acyltransferase"/>
</dbReference>
<organism evidence="2 3">
    <name type="scientific">Aureobasidium pullulans</name>
    <name type="common">Black yeast</name>
    <name type="synonym">Pullularia pullulans</name>
    <dbReference type="NCBI Taxonomy" id="5580"/>
    <lineage>
        <taxon>Eukaryota</taxon>
        <taxon>Fungi</taxon>
        <taxon>Dikarya</taxon>
        <taxon>Ascomycota</taxon>
        <taxon>Pezizomycotina</taxon>
        <taxon>Dothideomycetes</taxon>
        <taxon>Dothideomycetidae</taxon>
        <taxon>Dothideales</taxon>
        <taxon>Saccotheciaceae</taxon>
        <taxon>Aureobasidium</taxon>
    </lineage>
</organism>
<comment type="caution">
    <text evidence="2">The sequence shown here is derived from an EMBL/GenBank/DDBJ whole genome shotgun (WGS) entry which is preliminary data.</text>
</comment>
<dbReference type="GO" id="GO:0016747">
    <property type="term" value="F:acyltransferase activity, transferring groups other than amino-acyl groups"/>
    <property type="evidence" value="ECO:0007669"/>
    <property type="project" value="InterPro"/>
</dbReference>
<gene>
    <name evidence="2" type="ORF">D6C84_07691</name>
</gene>
<proteinExistence type="predicted"/>
<dbReference type="AlphaFoldDB" id="A0A4S9XPU8"/>
<protein>
    <recommendedName>
        <fullName evidence="1">N-acetyltransferase domain-containing protein</fullName>
    </recommendedName>
</protein>
<evidence type="ECO:0000313" key="3">
    <source>
        <dbReference type="Proteomes" id="UP000310039"/>
    </source>
</evidence>
<dbReference type="EMBL" id="QZBT01000138">
    <property type="protein sequence ID" value="THZ80114.1"/>
    <property type="molecule type" value="Genomic_DNA"/>
</dbReference>
<dbReference type="InterPro" id="IPR052523">
    <property type="entry name" value="Trichothecene_AcTrans"/>
</dbReference>
<dbReference type="PANTHER" id="PTHR42791">
    <property type="entry name" value="GNAT FAMILY ACETYLTRANSFERASE"/>
    <property type="match status" value="1"/>
</dbReference>
<name>A0A4S9XPU8_AURPU</name>